<feature type="non-terminal residue" evidence="2">
    <location>
        <position position="152"/>
    </location>
</feature>
<gene>
    <name evidence="2" type="ORF">KI387_001529</name>
</gene>
<protein>
    <recommendedName>
        <fullName evidence="4">Small auxin up regulated protein</fullName>
    </recommendedName>
</protein>
<accession>A0AA38LMS3</accession>
<dbReference type="InterPro" id="IPR003676">
    <property type="entry name" value="SAUR_fam"/>
</dbReference>
<evidence type="ECO:0000256" key="1">
    <source>
        <dbReference type="ARBA" id="ARBA00006974"/>
    </source>
</evidence>
<reference evidence="2 3" key="1">
    <citation type="journal article" date="2021" name="Nat. Plants">
        <title>The Taxus genome provides insights into paclitaxel biosynthesis.</title>
        <authorList>
            <person name="Xiong X."/>
            <person name="Gou J."/>
            <person name="Liao Q."/>
            <person name="Li Y."/>
            <person name="Zhou Q."/>
            <person name="Bi G."/>
            <person name="Li C."/>
            <person name="Du R."/>
            <person name="Wang X."/>
            <person name="Sun T."/>
            <person name="Guo L."/>
            <person name="Liang H."/>
            <person name="Lu P."/>
            <person name="Wu Y."/>
            <person name="Zhang Z."/>
            <person name="Ro D.K."/>
            <person name="Shang Y."/>
            <person name="Huang S."/>
            <person name="Yan J."/>
        </authorList>
    </citation>
    <scope>NUCLEOTIDE SEQUENCE [LARGE SCALE GENOMIC DNA]</scope>
    <source>
        <strain evidence="2">Ta-2019</strain>
    </source>
</reference>
<dbReference type="GO" id="GO:0009733">
    <property type="term" value="P:response to auxin"/>
    <property type="evidence" value="ECO:0007669"/>
    <property type="project" value="InterPro"/>
</dbReference>
<name>A0AA38LMS3_TAXCH</name>
<dbReference type="PANTHER" id="PTHR31374:SF118">
    <property type="entry name" value="OS01G0924966 PROTEIN"/>
    <property type="match status" value="1"/>
</dbReference>
<sequence>MDSSRSSCECGRKGKTKLMMMMMMRSVSVKKWSFNSMRGGGGGCAAAISPLRRYRSLHETHTDDDNEEEIPPPQGFIAVYVGAERKRFVIKTEHINHPLFRMLLDEAEKEYGFQNLGPLTLPCEVSVFRRILWALNGHAHSCPSLLSCLEES</sequence>
<comment type="caution">
    <text evidence="2">The sequence shown here is derived from an EMBL/GenBank/DDBJ whole genome shotgun (WGS) entry which is preliminary data.</text>
</comment>
<dbReference type="AlphaFoldDB" id="A0AA38LMS3"/>
<evidence type="ECO:0000313" key="2">
    <source>
        <dbReference type="EMBL" id="KAH9329421.1"/>
    </source>
</evidence>
<evidence type="ECO:0008006" key="4">
    <source>
        <dbReference type="Google" id="ProtNLM"/>
    </source>
</evidence>
<proteinExistence type="inferred from homology"/>
<keyword evidence="3" id="KW-1185">Reference proteome</keyword>
<evidence type="ECO:0000313" key="3">
    <source>
        <dbReference type="Proteomes" id="UP000824469"/>
    </source>
</evidence>
<dbReference type="Pfam" id="PF02519">
    <property type="entry name" value="Auxin_inducible"/>
    <property type="match status" value="1"/>
</dbReference>
<dbReference type="PANTHER" id="PTHR31374">
    <property type="entry name" value="AUXIN-INDUCED PROTEIN-LIKE-RELATED"/>
    <property type="match status" value="1"/>
</dbReference>
<dbReference type="EMBL" id="JAHRHJ020000001">
    <property type="protein sequence ID" value="KAH9329421.1"/>
    <property type="molecule type" value="Genomic_DNA"/>
</dbReference>
<organism evidence="2 3">
    <name type="scientific">Taxus chinensis</name>
    <name type="common">Chinese yew</name>
    <name type="synonym">Taxus wallichiana var. chinensis</name>
    <dbReference type="NCBI Taxonomy" id="29808"/>
    <lineage>
        <taxon>Eukaryota</taxon>
        <taxon>Viridiplantae</taxon>
        <taxon>Streptophyta</taxon>
        <taxon>Embryophyta</taxon>
        <taxon>Tracheophyta</taxon>
        <taxon>Spermatophyta</taxon>
        <taxon>Pinopsida</taxon>
        <taxon>Pinidae</taxon>
        <taxon>Conifers II</taxon>
        <taxon>Cupressales</taxon>
        <taxon>Taxaceae</taxon>
        <taxon>Taxus</taxon>
    </lineage>
</organism>
<dbReference type="OMA" id="HETHTDD"/>
<dbReference type="Proteomes" id="UP000824469">
    <property type="component" value="Unassembled WGS sequence"/>
</dbReference>
<comment type="similarity">
    <text evidence="1">Belongs to the ARG7 family.</text>
</comment>